<dbReference type="GO" id="GO:0003677">
    <property type="term" value="F:DNA binding"/>
    <property type="evidence" value="ECO:0007669"/>
    <property type="project" value="InterPro"/>
</dbReference>
<comment type="caution">
    <text evidence="2">The sequence shown here is derived from an EMBL/GenBank/DDBJ whole genome shotgun (WGS) entry which is preliminary data.</text>
</comment>
<dbReference type="EMBL" id="LBOW01000018">
    <property type="protein sequence ID" value="KKP43639.1"/>
    <property type="molecule type" value="Genomic_DNA"/>
</dbReference>
<sequence length="130" mass="14153">MYVMSNFVHIDKNQNNLKIAEAAKILAVSTKTLRRWTARGILKSQRTSKGHRIYNLVDLQKINGNLPPKSSSSKHFIALAITVLLLSIGIISQAETTYQGGNSLTSSDPVMQGRNLTEVVLAAATDSVSD</sequence>
<dbReference type="Gene3D" id="1.10.1660.10">
    <property type="match status" value="1"/>
</dbReference>
<dbReference type="GO" id="GO:0006355">
    <property type="term" value="P:regulation of DNA-templated transcription"/>
    <property type="evidence" value="ECO:0007669"/>
    <property type="project" value="InterPro"/>
</dbReference>
<evidence type="ECO:0000259" key="1">
    <source>
        <dbReference type="PROSITE" id="PS50937"/>
    </source>
</evidence>
<organism evidence="2 3">
    <name type="scientific">Candidatus Woesebacteria bacterium GW2011_GWB1_33_22</name>
    <dbReference type="NCBI Taxonomy" id="1618566"/>
    <lineage>
        <taxon>Bacteria</taxon>
        <taxon>Candidatus Woeseibacteriota</taxon>
    </lineage>
</organism>
<dbReference type="Proteomes" id="UP000034778">
    <property type="component" value="Unassembled WGS sequence"/>
</dbReference>
<dbReference type="InterPro" id="IPR009061">
    <property type="entry name" value="DNA-bd_dom_put_sf"/>
</dbReference>
<feature type="non-terminal residue" evidence="2">
    <location>
        <position position="130"/>
    </location>
</feature>
<name>A0A0F9ZHP6_9BACT</name>
<proteinExistence type="predicted"/>
<feature type="domain" description="HTH merR-type" evidence="1">
    <location>
        <begin position="16"/>
        <end position="62"/>
    </location>
</feature>
<gene>
    <name evidence="2" type="ORF">UR35_C0018G0001</name>
</gene>
<dbReference type="PROSITE" id="PS50937">
    <property type="entry name" value="HTH_MERR_2"/>
    <property type="match status" value="1"/>
</dbReference>
<dbReference type="SUPFAM" id="SSF46955">
    <property type="entry name" value="Putative DNA-binding domain"/>
    <property type="match status" value="1"/>
</dbReference>
<protein>
    <recommendedName>
        <fullName evidence="1">HTH merR-type domain-containing protein</fullName>
    </recommendedName>
</protein>
<dbReference type="CDD" id="cd04762">
    <property type="entry name" value="HTH_MerR-trunc"/>
    <property type="match status" value="1"/>
</dbReference>
<dbReference type="STRING" id="1618566.UR35_C0018G0001"/>
<evidence type="ECO:0000313" key="2">
    <source>
        <dbReference type="EMBL" id="KKP43639.1"/>
    </source>
</evidence>
<reference evidence="2 3" key="1">
    <citation type="journal article" date="2015" name="Nature">
        <title>rRNA introns, odd ribosomes, and small enigmatic genomes across a large radiation of phyla.</title>
        <authorList>
            <person name="Brown C.T."/>
            <person name="Hug L.A."/>
            <person name="Thomas B.C."/>
            <person name="Sharon I."/>
            <person name="Castelle C.J."/>
            <person name="Singh A."/>
            <person name="Wilkins M.J."/>
            <person name="Williams K.H."/>
            <person name="Banfield J.F."/>
        </authorList>
    </citation>
    <scope>NUCLEOTIDE SEQUENCE [LARGE SCALE GENOMIC DNA]</scope>
</reference>
<dbReference type="SMART" id="SM00422">
    <property type="entry name" value="HTH_MERR"/>
    <property type="match status" value="1"/>
</dbReference>
<dbReference type="InterPro" id="IPR000551">
    <property type="entry name" value="MerR-type_HTH_dom"/>
</dbReference>
<evidence type="ECO:0000313" key="3">
    <source>
        <dbReference type="Proteomes" id="UP000034778"/>
    </source>
</evidence>
<accession>A0A0F9ZHP6</accession>
<dbReference type="AlphaFoldDB" id="A0A0F9ZHP6"/>
<dbReference type="Pfam" id="PF00376">
    <property type="entry name" value="MerR"/>
    <property type="match status" value="1"/>
</dbReference>